<dbReference type="KEGG" id="nvi:100678854"/>
<dbReference type="GeneID" id="100678854"/>
<organism evidence="2">
    <name type="scientific">Nasonia vitripennis</name>
    <name type="common">Parasitic wasp</name>
    <dbReference type="NCBI Taxonomy" id="7425"/>
    <lineage>
        <taxon>Eukaryota</taxon>
        <taxon>Metazoa</taxon>
        <taxon>Ecdysozoa</taxon>
        <taxon>Arthropoda</taxon>
        <taxon>Hexapoda</taxon>
        <taxon>Insecta</taxon>
        <taxon>Pterygota</taxon>
        <taxon>Neoptera</taxon>
        <taxon>Endopterygota</taxon>
        <taxon>Hymenoptera</taxon>
        <taxon>Apocrita</taxon>
        <taxon>Proctotrupomorpha</taxon>
        <taxon>Chalcidoidea</taxon>
        <taxon>Pteromalidae</taxon>
        <taxon>Pteromalinae</taxon>
        <taxon>Nasonia</taxon>
    </lineage>
</organism>
<dbReference type="OrthoDB" id="6610259at2759"/>
<dbReference type="OMA" id="HECLEEN"/>
<dbReference type="AlphaFoldDB" id="G8B1T4"/>
<dbReference type="InterPro" id="IPR036728">
    <property type="entry name" value="PBP_GOBP_sf"/>
</dbReference>
<evidence type="ECO:0000313" key="4">
    <source>
        <dbReference type="Proteomes" id="UP000002358"/>
    </source>
</evidence>
<name>G8B1T4_NASVI</name>
<reference evidence="3" key="3">
    <citation type="submission" date="2021-01" db="UniProtKB">
        <authorList>
            <consortium name="EnsemblMetazoa"/>
        </authorList>
    </citation>
    <scope>IDENTIFICATION</scope>
</reference>
<accession>G8B1T4</accession>
<gene>
    <name evidence="2" type="primary">OBP79</name>
    <name evidence="3" type="synonym">100678854</name>
</gene>
<feature type="signal peptide" evidence="1">
    <location>
        <begin position="1"/>
        <end position="17"/>
    </location>
</feature>
<reference evidence="2" key="2">
    <citation type="submission" date="2011-11" db="EMBL/GenBank/DDBJ databases">
        <title>Unique features of odorant binding proteins revealed by genome annotation and comparative analyses of the parasitoid wasp Nasonia vitripennis.</title>
        <authorList>
            <person name="Zhou J.J."/>
            <person name="Vieira F.G."/>
            <person name="Foret S."/>
            <person name="He X.L."/>
            <person name="Rozas J."/>
            <person name="Field L.M."/>
        </authorList>
    </citation>
    <scope>NUCLEOTIDE SEQUENCE</scope>
    <source>
        <strain evidence="2">AsmCX</strain>
    </source>
</reference>
<reference evidence="2" key="1">
    <citation type="submission" date="2011-08" db="EMBL/GenBank/DDBJ databases">
        <authorList>
            <person name="Zhou J."/>
        </authorList>
    </citation>
    <scope>NUCLEOTIDE SEQUENCE</scope>
    <source>
        <strain evidence="2">AsmCX</strain>
    </source>
</reference>
<evidence type="ECO:0000313" key="3">
    <source>
        <dbReference type="EnsemblMetazoa" id="XP_003425338"/>
    </source>
</evidence>
<evidence type="ECO:0000313" key="2">
    <source>
        <dbReference type="EMBL" id="CCD17848.1"/>
    </source>
</evidence>
<dbReference type="HOGENOM" id="CLU_155455_0_0_1"/>
<keyword evidence="4" id="KW-1185">Reference proteome</keyword>
<dbReference type="InParanoid" id="G8B1T4"/>
<proteinExistence type="predicted"/>
<protein>
    <submittedName>
        <fullName evidence="2">Putative odorant binding protein 79</fullName>
    </submittedName>
</protein>
<keyword evidence="1" id="KW-0732">Signal</keyword>
<dbReference type="SMR" id="G8B1T4"/>
<evidence type="ECO:0000256" key="1">
    <source>
        <dbReference type="SAM" id="SignalP"/>
    </source>
</evidence>
<dbReference type="EMBL" id="HE578264">
    <property type="protein sequence ID" value="CCD17848.1"/>
    <property type="molecule type" value="Genomic_DNA"/>
</dbReference>
<dbReference type="GO" id="GO:0005549">
    <property type="term" value="F:odorant binding"/>
    <property type="evidence" value="ECO:0007669"/>
    <property type="project" value="InterPro"/>
</dbReference>
<dbReference type="CDD" id="cd23992">
    <property type="entry name" value="PBP_GOBP"/>
    <property type="match status" value="1"/>
</dbReference>
<dbReference type="Gene3D" id="1.10.238.20">
    <property type="entry name" value="Pheromone/general odorant binding protein domain"/>
    <property type="match status" value="1"/>
</dbReference>
<dbReference type="EnsemblMetazoa" id="XM_003425290">
    <property type="protein sequence ID" value="XP_003425338"/>
    <property type="gene ID" value="LOC100678854"/>
</dbReference>
<sequence>MKLFFVTLCVLFAAVYGATKSDSKSEKIFHECLEENDIKESDFKNLEGKKDPKMRCLMACILEKEGALKDGEIDGDVIKKDIIAEFTEVDAQKISDAIDTCVDGANDLSDICEKTSFIGECLKVELDKLEMNMN</sequence>
<dbReference type="Pfam" id="PF01395">
    <property type="entry name" value="PBP_GOBP"/>
    <property type="match status" value="1"/>
</dbReference>
<feature type="chain" id="PRO_5014574439" evidence="1">
    <location>
        <begin position="18"/>
        <end position="134"/>
    </location>
</feature>
<dbReference type="SUPFAM" id="SSF47565">
    <property type="entry name" value="Insect pheromone/odorant-binding proteins"/>
    <property type="match status" value="1"/>
</dbReference>
<dbReference type="SMART" id="SM00708">
    <property type="entry name" value="PhBP"/>
    <property type="match status" value="1"/>
</dbReference>
<dbReference type="InterPro" id="IPR006170">
    <property type="entry name" value="PBP/GOBP"/>
</dbReference>
<dbReference type="Proteomes" id="UP000002358">
    <property type="component" value="Chromosome 4"/>
</dbReference>